<dbReference type="Gramene" id="C.cajan_16520.t">
    <property type="protein sequence ID" value="C.cajan_16520.t.cds1"/>
    <property type="gene ID" value="C.cajan_16520"/>
</dbReference>
<organism evidence="2 3">
    <name type="scientific">Cajanus cajan</name>
    <name type="common">Pigeon pea</name>
    <name type="synonym">Cajanus indicus</name>
    <dbReference type="NCBI Taxonomy" id="3821"/>
    <lineage>
        <taxon>Eukaryota</taxon>
        <taxon>Viridiplantae</taxon>
        <taxon>Streptophyta</taxon>
        <taxon>Embryophyta</taxon>
        <taxon>Tracheophyta</taxon>
        <taxon>Spermatophyta</taxon>
        <taxon>Magnoliopsida</taxon>
        <taxon>eudicotyledons</taxon>
        <taxon>Gunneridae</taxon>
        <taxon>Pentapetalae</taxon>
        <taxon>rosids</taxon>
        <taxon>fabids</taxon>
        <taxon>Fabales</taxon>
        <taxon>Fabaceae</taxon>
        <taxon>Papilionoideae</taxon>
        <taxon>50 kb inversion clade</taxon>
        <taxon>NPAAA clade</taxon>
        <taxon>indigoferoid/millettioid clade</taxon>
        <taxon>Phaseoleae</taxon>
        <taxon>Cajanus</taxon>
    </lineage>
</organism>
<feature type="domain" description="Tf2-1-like SH3-like" evidence="1">
    <location>
        <begin position="4"/>
        <end position="50"/>
    </location>
</feature>
<dbReference type="Proteomes" id="UP000075243">
    <property type="component" value="Chromosome 8"/>
</dbReference>
<feature type="non-terminal residue" evidence="2">
    <location>
        <position position="1"/>
    </location>
</feature>
<keyword evidence="3" id="KW-1185">Reference proteome</keyword>
<sequence>RVVKSLKLTLCFIGPYHILKIIGDVVYQIGLPLSFSNLHSIFHVSYLRKYGYDPSHIVESHNVQLKDNPTYENVLLRIEDKIVKQLKDKEILFVKVVWGKEY</sequence>
<accession>A0A151T611</accession>
<gene>
    <name evidence="2" type="ORF">KK1_017004</name>
</gene>
<protein>
    <recommendedName>
        <fullName evidence="1">Tf2-1-like SH3-like domain-containing protein</fullName>
    </recommendedName>
</protein>
<dbReference type="PANTHER" id="PTHR46148:SF60">
    <property type="entry name" value="CHROMO DOMAIN-CONTAINING PROTEIN"/>
    <property type="match status" value="1"/>
</dbReference>
<evidence type="ECO:0000313" key="3">
    <source>
        <dbReference type="Proteomes" id="UP000075243"/>
    </source>
</evidence>
<dbReference type="PANTHER" id="PTHR46148">
    <property type="entry name" value="CHROMO DOMAIN-CONTAINING PROTEIN"/>
    <property type="match status" value="1"/>
</dbReference>
<evidence type="ECO:0000259" key="1">
    <source>
        <dbReference type="Pfam" id="PF24626"/>
    </source>
</evidence>
<dbReference type="AlphaFoldDB" id="A0A151T611"/>
<reference evidence="2 3" key="1">
    <citation type="journal article" date="2012" name="Nat. Biotechnol.">
        <title>Draft genome sequence of pigeonpea (Cajanus cajan), an orphan legume crop of resource-poor farmers.</title>
        <authorList>
            <person name="Varshney R.K."/>
            <person name="Chen W."/>
            <person name="Li Y."/>
            <person name="Bharti A.K."/>
            <person name="Saxena R.K."/>
            <person name="Schlueter J.A."/>
            <person name="Donoghue M.T."/>
            <person name="Azam S."/>
            <person name="Fan G."/>
            <person name="Whaley A.M."/>
            <person name="Farmer A.D."/>
            <person name="Sheridan J."/>
            <person name="Iwata A."/>
            <person name="Tuteja R."/>
            <person name="Penmetsa R.V."/>
            <person name="Wu W."/>
            <person name="Upadhyaya H.D."/>
            <person name="Yang S.P."/>
            <person name="Shah T."/>
            <person name="Saxena K.B."/>
            <person name="Michael T."/>
            <person name="McCombie W.R."/>
            <person name="Yang B."/>
            <person name="Zhang G."/>
            <person name="Yang H."/>
            <person name="Wang J."/>
            <person name="Spillane C."/>
            <person name="Cook D.R."/>
            <person name="May G.D."/>
            <person name="Xu X."/>
            <person name="Jackson S.A."/>
        </authorList>
    </citation>
    <scope>NUCLEOTIDE SEQUENCE [LARGE SCALE GENOMIC DNA]</scope>
    <source>
        <strain evidence="3">cv. Asha</strain>
    </source>
</reference>
<dbReference type="Pfam" id="PF24626">
    <property type="entry name" value="SH3_Tf2-1"/>
    <property type="match status" value="1"/>
</dbReference>
<proteinExistence type="predicted"/>
<evidence type="ECO:0000313" key="2">
    <source>
        <dbReference type="EMBL" id="KYP62470.1"/>
    </source>
</evidence>
<dbReference type="InterPro" id="IPR056924">
    <property type="entry name" value="SH3_Tf2-1"/>
</dbReference>
<name>A0A151T611_CAJCA</name>
<dbReference type="EMBL" id="CM003610">
    <property type="protein sequence ID" value="KYP62470.1"/>
    <property type="molecule type" value="Genomic_DNA"/>
</dbReference>